<dbReference type="RefSeq" id="WP_186967995.1">
    <property type="nucleotide sequence ID" value="NZ_JACOOE010000008.1"/>
</dbReference>
<dbReference type="Proteomes" id="UP000600600">
    <property type="component" value="Unassembled WGS sequence"/>
</dbReference>
<gene>
    <name evidence="1" type="ORF">H8S67_16135</name>
</gene>
<reference evidence="1 2" key="1">
    <citation type="submission" date="2020-08" db="EMBL/GenBank/DDBJ databases">
        <title>Genome public.</title>
        <authorList>
            <person name="Liu C."/>
            <person name="Sun Q."/>
        </authorList>
    </citation>
    <scope>NUCLEOTIDE SEQUENCE [LARGE SCALE GENOMIC DNA]</scope>
    <source>
        <strain evidence="1 2">M27</strain>
    </source>
</reference>
<comment type="caution">
    <text evidence="1">The sequence shown here is derived from an EMBL/GenBank/DDBJ whole genome shotgun (WGS) entry which is preliminary data.</text>
</comment>
<evidence type="ECO:0000313" key="1">
    <source>
        <dbReference type="EMBL" id="MBC5606189.1"/>
    </source>
</evidence>
<name>A0ABR7CEG2_9BACE</name>
<keyword evidence="2" id="KW-1185">Reference proteome</keyword>
<protein>
    <submittedName>
        <fullName evidence="1">Uncharacterized protein</fullName>
    </submittedName>
</protein>
<sequence>MEKQNNVLLAYTSVQVAEIYKQWKDHYTGNMSDFYTFMTSPSIERERFVISLELQSELTGGFIATNLTVK</sequence>
<evidence type="ECO:0000313" key="2">
    <source>
        <dbReference type="Proteomes" id="UP000600600"/>
    </source>
</evidence>
<organism evidence="1 2">
    <name type="scientific">Bacteroides difficilis</name>
    <dbReference type="NCBI Taxonomy" id="2763021"/>
    <lineage>
        <taxon>Bacteria</taxon>
        <taxon>Pseudomonadati</taxon>
        <taxon>Bacteroidota</taxon>
        <taxon>Bacteroidia</taxon>
        <taxon>Bacteroidales</taxon>
        <taxon>Bacteroidaceae</taxon>
        <taxon>Bacteroides</taxon>
    </lineage>
</organism>
<dbReference type="EMBL" id="JACOOE010000008">
    <property type="protein sequence ID" value="MBC5606189.1"/>
    <property type="molecule type" value="Genomic_DNA"/>
</dbReference>
<proteinExistence type="predicted"/>
<accession>A0ABR7CEG2</accession>